<dbReference type="SUPFAM" id="SSF56300">
    <property type="entry name" value="Metallo-dependent phosphatases"/>
    <property type="match status" value="1"/>
</dbReference>
<dbReference type="Pfam" id="PF00149">
    <property type="entry name" value="Metallophos"/>
    <property type="match status" value="1"/>
</dbReference>
<dbReference type="STRING" id="1280514.AXFE_14400"/>
<dbReference type="InterPro" id="IPR004843">
    <property type="entry name" value="Calcineurin-like_PHP"/>
</dbReference>
<dbReference type="GO" id="GO:0016787">
    <property type="term" value="F:hydrolase activity"/>
    <property type="evidence" value="ECO:0007669"/>
    <property type="project" value="UniProtKB-KW"/>
</dbReference>
<dbReference type="Proteomes" id="UP000032360">
    <property type="component" value="Unassembled WGS sequence"/>
</dbReference>
<proteinExistence type="predicted"/>
<feature type="domain" description="Calcineurin-like phosphoesterase" evidence="2">
    <location>
        <begin position="7"/>
        <end position="209"/>
    </location>
</feature>
<evidence type="ECO:0000259" key="2">
    <source>
        <dbReference type="Pfam" id="PF00149"/>
    </source>
</evidence>
<dbReference type="InterPro" id="IPR041796">
    <property type="entry name" value="Mre11_N"/>
</dbReference>
<comment type="caution">
    <text evidence="3">The sequence shown here is derived from an EMBL/GenBank/DDBJ whole genome shotgun (WGS) entry which is preliminary data.</text>
</comment>
<dbReference type="RefSeq" id="WP_052605175.1">
    <property type="nucleotide sequence ID" value="NZ_JXYS01000031.1"/>
</dbReference>
<accession>A0A0D8HIW7</accession>
<evidence type="ECO:0000313" key="3">
    <source>
        <dbReference type="EMBL" id="KJF17732.1"/>
    </source>
</evidence>
<organism evidence="3 4">
    <name type="scientific">Acidithrix ferrooxidans</name>
    <dbReference type="NCBI Taxonomy" id="1280514"/>
    <lineage>
        <taxon>Bacteria</taxon>
        <taxon>Bacillati</taxon>
        <taxon>Actinomycetota</taxon>
        <taxon>Acidimicrobiia</taxon>
        <taxon>Acidimicrobiales</taxon>
        <taxon>Acidimicrobiaceae</taxon>
        <taxon>Acidithrix</taxon>
    </lineage>
</organism>
<keyword evidence="4" id="KW-1185">Reference proteome</keyword>
<evidence type="ECO:0000256" key="1">
    <source>
        <dbReference type="ARBA" id="ARBA00022801"/>
    </source>
</evidence>
<protein>
    <submittedName>
        <fullName evidence="3">Putative metallophosphoesterase YhaO</fullName>
    </submittedName>
</protein>
<dbReference type="CDD" id="cd00840">
    <property type="entry name" value="MPP_Mre11_N"/>
    <property type="match status" value="1"/>
</dbReference>
<dbReference type="AlphaFoldDB" id="A0A0D8HIW7"/>
<dbReference type="InterPro" id="IPR029052">
    <property type="entry name" value="Metallo-depent_PP-like"/>
</dbReference>
<keyword evidence="1" id="KW-0378">Hydrolase</keyword>
<name>A0A0D8HIW7_9ACTN</name>
<dbReference type="EMBL" id="JXYS01000031">
    <property type="protein sequence ID" value="KJF17732.1"/>
    <property type="molecule type" value="Genomic_DNA"/>
</dbReference>
<evidence type="ECO:0000313" key="4">
    <source>
        <dbReference type="Proteomes" id="UP000032360"/>
    </source>
</evidence>
<dbReference type="PANTHER" id="PTHR30337">
    <property type="entry name" value="COMPONENT OF ATP-DEPENDENT DSDNA EXONUCLEASE"/>
    <property type="match status" value="1"/>
</dbReference>
<dbReference type="Gene3D" id="3.60.21.10">
    <property type="match status" value="1"/>
</dbReference>
<gene>
    <name evidence="3" type="primary">yhaO2</name>
    <name evidence="3" type="ORF">AXFE_14400</name>
</gene>
<sequence>MNDQVVTFIHASDLHLDSPFVGLADRYGPRVRDAATQASISALNSLVRNAIDLQCDFVAIAGDLYDGVSVGVRARAAFLDAVHTLSEHEIRVCVALGNHDPLDEQWLRSSNLPSNLTIFDSSEPEVLTFPSRSGLVVNVVGVSYSIRNESRNLASMFLHKSALDGSAVTVGILHSNVGSVKEHAPYAPANLDDITRLEYDYFALGHIHSFEVLSQRPMVVYSGTTQGRSFKSSEQGAKGALVVSIRPEVTPVLRFVELGTFRFEKILVDLSSLELGEDPLDAMDYIYGVVSSEISTLLEGTSHPSRRFLLRVVLNGRVSSRIRIAEHLREYTDLLGDKIVSGGGGDFVILESIRDETASYFDLDEIDVVSISESGGFLSLLIEDFNTDGGHLGTGETTTTTEAILTSLSRLRERSKVSSEIIALVRATFSSSDALDGFNLAELDRRVIGEVLINLQARTESAR</sequence>
<dbReference type="OrthoDB" id="9773856at2"/>
<dbReference type="PANTHER" id="PTHR30337:SF7">
    <property type="entry name" value="PHOSPHOESTERASE"/>
    <property type="match status" value="1"/>
</dbReference>
<reference evidence="3 4" key="1">
    <citation type="submission" date="2015-01" db="EMBL/GenBank/DDBJ databases">
        <title>Draft genome of the acidophilic iron oxidizer Acidithrix ferrooxidans strain Py-F3.</title>
        <authorList>
            <person name="Poehlein A."/>
            <person name="Eisen S."/>
            <person name="Schloemann M."/>
            <person name="Johnson B.D."/>
            <person name="Daniel R."/>
            <person name="Muehling M."/>
        </authorList>
    </citation>
    <scope>NUCLEOTIDE SEQUENCE [LARGE SCALE GENOMIC DNA]</scope>
    <source>
        <strain evidence="3 4">Py-F3</strain>
    </source>
</reference>
<dbReference type="InterPro" id="IPR050535">
    <property type="entry name" value="DNA_Repair-Maintenance_Comp"/>
</dbReference>